<dbReference type="Gene3D" id="3.40.30.10">
    <property type="entry name" value="Glutaredoxin"/>
    <property type="match status" value="1"/>
</dbReference>
<dbReference type="PANTHER" id="PTHR45672:SF3">
    <property type="entry name" value="THIOREDOXIN DOMAIN-CONTAINING PROTEIN 5"/>
    <property type="match status" value="1"/>
</dbReference>
<dbReference type="GO" id="GO:0006457">
    <property type="term" value="P:protein folding"/>
    <property type="evidence" value="ECO:0007669"/>
    <property type="project" value="TreeGrafter"/>
</dbReference>
<dbReference type="InterPro" id="IPR013766">
    <property type="entry name" value="Thioredoxin_domain"/>
</dbReference>
<dbReference type="SUPFAM" id="SSF52833">
    <property type="entry name" value="Thioredoxin-like"/>
    <property type="match status" value="1"/>
</dbReference>
<name>A0A0T6B975_9SCAR</name>
<evidence type="ECO:0000313" key="4">
    <source>
        <dbReference type="EMBL" id="KRT83771.1"/>
    </source>
</evidence>
<dbReference type="GO" id="GO:0003756">
    <property type="term" value="F:protein disulfide isomerase activity"/>
    <property type="evidence" value="ECO:0007669"/>
    <property type="project" value="TreeGrafter"/>
</dbReference>
<dbReference type="Proteomes" id="UP000051574">
    <property type="component" value="Unassembled WGS sequence"/>
</dbReference>
<organism evidence="4 5">
    <name type="scientific">Oryctes borbonicus</name>
    <dbReference type="NCBI Taxonomy" id="1629725"/>
    <lineage>
        <taxon>Eukaryota</taxon>
        <taxon>Metazoa</taxon>
        <taxon>Ecdysozoa</taxon>
        <taxon>Arthropoda</taxon>
        <taxon>Hexapoda</taxon>
        <taxon>Insecta</taxon>
        <taxon>Pterygota</taxon>
        <taxon>Neoptera</taxon>
        <taxon>Endopterygota</taxon>
        <taxon>Coleoptera</taxon>
        <taxon>Polyphaga</taxon>
        <taxon>Scarabaeiformia</taxon>
        <taxon>Scarabaeidae</taxon>
        <taxon>Dynastinae</taxon>
        <taxon>Oryctes</taxon>
    </lineage>
</organism>
<evidence type="ECO:0000256" key="2">
    <source>
        <dbReference type="ARBA" id="ARBA00022729"/>
    </source>
</evidence>
<evidence type="ECO:0000313" key="5">
    <source>
        <dbReference type="Proteomes" id="UP000051574"/>
    </source>
</evidence>
<dbReference type="OrthoDB" id="72053at2759"/>
<dbReference type="PANTHER" id="PTHR45672">
    <property type="entry name" value="PROTEIN DISULFIDE-ISOMERASE C17H9.14C-RELATED"/>
    <property type="match status" value="1"/>
</dbReference>
<dbReference type="InterPro" id="IPR051063">
    <property type="entry name" value="PDI"/>
</dbReference>
<comment type="similarity">
    <text evidence="1">Belongs to the protein disulfide isomerase family.</text>
</comment>
<evidence type="ECO:0000259" key="3">
    <source>
        <dbReference type="PROSITE" id="PS51352"/>
    </source>
</evidence>
<dbReference type="InterPro" id="IPR036249">
    <property type="entry name" value="Thioredoxin-like_sf"/>
</dbReference>
<keyword evidence="5" id="KW-1185">Reference proteome</keyword>
<dbReference type="Pfam" id="PF00085">
    <property type="entry name" value="Thioredoxin"/>
    <property type="match status" value="1"/>
</dbReference>
<dbReference type="EMBL" id="LJIG01009092">
    <property type="protein sequence ID" value="KRT83771.1"/>
    <property type="molecule type" value="Genomic_DNA"/>
</dbReference>
<sequence>ESEPPKEVTHLTVETLPEYVKDGNHFVKFYAPWCAHSFRLEPIWNKIAEAPEFEGKVSLARVDCDDNKSLCKDYDIKGYPTLIWLKDGKVVRKYAGTRTHRNIISFIREMINEKPITE</sequence>
<feature type="domain" description="Thioredoxin" evidence="3">
    <location>
        <begin position="1"/>
        <end position="112"/>
    </location>
</feature>
<keyword evidence="2" id="KW-0732">Signal</keyword>
<proteinExistence type="inferred from homology"/>
<evidence type="ECO:0000256" key="1">
    <source>
        <dbReference type="ARBA" id="ARBA00006347"/>
    </source>
</evidence>
<protein>
    <submittedName>
        <fullName evidence="4">Thioredoxin</fullName>
    </submittedName>
</protein>
<dbReference type="GO" id="GO:0005783">
    <property type="term" value="C:endoplasmic reticulum"/>
    <property type="evidence" value="ECO:0007669"/>
    <property type="project" value="TreeGrafter"/>
</dbReference>
<feature type="non-terminal residue" evidence="4">
    <location>
        <position position="1"/>
    </location>
</feature>
<dbReference type="AlphaFoldDB" id="A0A0T6B975"/>
<reference evidence="4 5" key="1">
    <citation type="submission" date="2015-09" db="EMBL/GenBank/DDBJ databases">
        <title>Draft genome of the scarab beetle Oryctes borbonicus.</title>
        <authorList>
            <person name="Meyer J.M."/>
            <person name="Markov G.V."/>
            <person name="Baskaran P."/>
            <person name="Herrmann M."/>
            <person name="Sommer R.J."/>
            <person name="Roedelsperger C."/>
        </authorList>
    </citation>
    <scope>NUCLEOTIDE SEQUENCE [LARGE SCALE GENOMIC DNA]</scope>
    <source>
        <strain evidence="4">OB123</strain>
        <tissue evidence="4">Whole animal</tissue>
    </source>
</reference>
<dbReference type="PROSITE" id="PS51352">
    <property type="entry name" value="THIOREDOXIN_2"/>
    <property type="match status" value="1"/>
</dbReference>
<accession>A0A0T6B975</accession>
<gene>
    <name evidence="4" type="ORF">AMK59_3196</name>
</gene>
<comment type="caution">
    <text evidence="4">The sequence shown here is derived from an EMBL/GenBank/DDBJ whole genome shotgun (WGS) entry which is preliminary data.</text>
</comment>